<keyword evidence="1" id="KW-0812">Transmembrane</keyword>
<proteinExistence type="predicted"/>
<dbReference type="Proteomes" id="UP000319817">
    <property type="component" value="Chromosome"/>
</dbReference>
<keyword evidence="4" id="KW-1185">Reference proteome</keyword>
<evidence type="ECO:0000256" key="1">
    <source>
        <dbReference type="SAM" id="Phobius"/>
    </source>
</evidence>
<dbReference type="Pfam" id="PF06713">
    <property type="entry name" value="bPH_4"/>
    <property type="match status" value="1"/>
</dbReference>
<evidence type="ECO:0000259" key="2">
    <source>
        <dbReference type="Pfam" id="PF06713"/>
    </source>
</evidence>
<protein>
    <recommendedName>
        <fullName evidence="2">Uncharacterized protein YyaB-like PH domain-containing protein</fullName>
    </recommendedName>
</protein>
<name>A0A517NNM5_9BACT</name>
<dbReference type="EMBL" id="CP036526">
    <property type="protein sequence ID" value="QDT08714.1"/>
    <property type="molecule type" value="Genomic_DNA"/>
</dbReference>
<keyword evidence="1" id="KW-1133">Transmembrane helix</keyword>
<gene>
    <name evidence="3" type="ORF">K239x_06550</name>
</gene>
<dbReference type="InterPro" id="IPR009589">
    <property type="entry name" value="PH_YyaB-like"/>
</dbReference>
<feature type="transmembrane region" description="Helical" evidence="1">
    <location>
        <begin position="27"/>
        <end position="47"/>
    </location>
</feature>
<evidence type="ECO:0000313" key="4">
    <source>
        <dbReference type="Proteomes" id="UP000319817"/>
    </source>
</evidence>
<accession>A0A517NNM5</accession>
<sequence>MLLTPVLAAAIGIYAIAVGRPGDATWLFITGASAALITAAFAVPCRYTILEDALSIRCGVWFYQVPLDKITDVSLSSSWASGPSLSLKRVKVQTDKRPHLISPKFRDDFVADLRKAVKAARSASA</sequence>
<organism evidence="3 4">
    <name type="scientific">Stieleria marina</name>
    <dbReference type="NCBI Taxonomy" id="1930275"/>
    <lineage>
        <taxon>Bacteria</taxon>
        <taxon>Pseudomonadati</taxon>
        <taxon>Planctomycetota</taxon>
        <taxon>Planctomycetia</taxon>
        <taxon>Pirellulales</taxon>
        <taxon>Pirellulaceae</taxon>
        <taxon>Stieleria</taxon>
    </lineage>
</organism>
<reference evidence="3 4" key="1">
    <citation type="submission" date="2019-02" db="EMBL/GenBank/DDBJ databases">
        <title>Deep-cultivation of Planctomycetes and their phenomic and genomic characterization uncovers novel biology.</title>
        <authorList>
            <person name="Wiegand S."/>
            <person name="Jogler M."/>
            <person name="Boedeker C."/>
            <person name="Pinto D."/>
            <person name="Vollmers J."/>
            <person name="Rivas-Marin E."/>
            <person name="Kohn T."/>
            <person name="Peeters S.H."/>
            <person name="Heuer A."/>
            <person name="Rast P."/>
            <person name="Oberbeckmann S."/>
            <person name="Bunk B."/>
            <person name="Jeske O."/>
            <person name="Meyerdierks A."/>
            <person name="Storesund J.E."/>
            <person name="Kallscheuer N."/>
            <person name="Luecker S."/>
            <person name="Lage O.M."/>
            <person name="Pohl T."/>
            <person name="Merkel B.J."/>
            <person name="Hornburger P."/>
            <person name="Mueller R.-W."/>
            <person name="Bruemmer F."/>
            <person name="Labrenz M."/>
            <person name="Spormann A.M."/>
            <person name="Op den Camp H."/>
            <person name="Overmann J."/>
            <person name="Amann R."/>
            <person name="Jetten M.S.M."/>
            <person name="Mascher T."/>
            <person name="Medema M.H."/>
            <person name="Devos D.P."/>
            <person name="Kaster A.-K."/>
            <person name="Ovreas L."/>
            <person name="Rohde M."/>
            <person name="Galperin M.Y."/>
            <person name="Jogler C."/>
        </authorList>
    </citation>
    <scope>NUCLEOTIDE SEQUENCE [LARGE SCALE GENOMIC DNA]</scope>
    <source>
        <strain evidence="3 4">K23_9</strain>
    </source>
</reference>
<feature type="domain" description="Uncharacterized protein YyaB-like PH" evidence="2">
    <location>
        <begin position="45"/>
        <end position="115"/>
    </location>
</feature>
<evidence type="ECO:0000313" key="3">
    <source>
        <dbReference type="EMBL" id="QDT08714.1"/>
    </source>
</evidence>
<dbReference type="AlphaFoldDB" id="A0A517NNM5"/>
<keyword evidence="1" id="KW-0472">Membrane</keyword>
<dbReference type="GO" id="GO:0030153">
    <property type="term" value="P:bacteriocin immunity"/>
    <property type="evidence" value="ECO:0007669"/>
    <property type="project" value="InterPro"/>
</dbReference>